<dbReference type="SMART" id="SM00342">
    <property type="entry name" value="HTH_ARAC"/>
    <property type="match status" value="2"/>
</dbReference>
<proteinExistence type="predicted"/>
<feature type="domain" description="HTH araC/xylS-type" evidence="4">
    <location>
        <begin position="1"/>
        <end position="76"/>
    </location>
</feature>
<dbReference type="Pfam" id="PF12833">
    <property type="entry name" value="HTH_18"/>
    <property type="match status" value="2"/>
</dbReference>
<keyword evidence="2" id="KW-0238">DNA-binding</keyword>
<dbReference type="PANTHER" id="PTHR43280:SF2">
    <property type="entry name" value="HTH-TYPE TRANSCRIPTIONAL REGULATOR EXSA"/>
    <property type="match status" value="1"/>
</dbReference>
<evidence type="ECO:0000256" key="1">
    <source>
        <dbReference type="ARBA" id="ARBA00023015"/>
    </source>
</evidence>
<keyword evidence="6" id="KW-1185">Reference proteome</keyword>
<evidence type="ECO:0000313" key="5">
    <source>
        <dbReference type="EMBL" id="MCC9017246.1"/>
    </source>
</evidence>
<dbReference type="SUPFAM" id="SSF46689">
    <property type="entry name" value="Homeodomain-like"/>
    <property type="match status" value="2"/>
</dbReference>
<dbReference type="InterPro" id="IPR020449">
    <property type="entry name" value="Tscrpt_reg_AraC-type_HTH"/>
</dbReference>
<feature type="domain" description="HTH araC/xylS-type" evidence="4">
    <location>
        <begin position="110"/>
        <end position="209"/>
    </location>
</feature>
<sequence>MKISRAQLNRKVQNQMSFSPGKLILCYRMQLAKDILETNKYSIEETALYCGFSGVATFSRKFKQEFGLSPSAYRDNCLITGFKEEDWKIPLSNECFNKLIQLKEEYKWLAKLLIIVIDNLDNEAFCMEMLSAKLFMSPSNLNRKVKSLFGFPAIRLLRDIRLQFAAEVLVVQKKSVTEAASLAGFFDIAHFSRVFKQNFNYPPSKYSTDNHLFPFVNLLRKVL</sequence>
<dbReference type="PANTHER" id="PTHR43280">
    <property type="entry name" value="ARAC-FAMILY TRANSCRIPTIONAL REGULATOR"/>
    <property type="match status" value="1"/>
</dbReference>
<evidence type="ECO:0000259" key="4">
    <source>
        <dbReference type="PROSITE" id="PS01124"/>
    </source>
</evidence>
<evidence type="ECO:0000256" key="3">
    <source>
        <dbReference type="ARBA" id="ARBA00023163"/>
    </source>
</evidence>
<evidence type="ECO:0000256" key="2">
    <source>
        <dbReference type="ARBA" id="ARBA00023125"/>
    </source>
</evidence>
<accession>A0ABS8LXE5</accession>
<protein>
    <submittedName>
        <fullName evidence="5">Helix-turn-helix domain-containing protein</fullName>
    </submittedName>
</protein>
<dbReference type="InterPro" id="IPR018062">
    <property type="entry name" value="HTH_AraC-typ_CS"/>
</dbReference>
<dbReference type="PRINTS" id="PR00032">
    <property type="entry name" value="HTHARAC"/>
</dbReference>
<dbReference type="PROSITE" id="PS00041">
    <property type="entry name" value="HTH_ARAC_FAMILY_1"/>
    <property type="match status" value="2"/>
</dbReference>
<dbReference type="InterPro" id="IPR009057">
    <property type="entry name" value="Homeodomain-like_sf"/>
</dbReference>
<reference evidence="5" key="1">
    <citation type="submission" date="2021-11" db="EMBL/GenBank/DDBJ databases">
        <title>Description of novel Flavobacterium species.</title>
        <authorList>
            <person name="Saticioglu I.B."/>
            <person name="Ay H."/>
            <person name="Altun S."/>
            <person name="Duman M."/>
        </authorList>
    </citation>
    <scope>NUCLEOTIDE SEQUENCE</scope>
    <source>
        <strain evidence="5">F-126</strain>
    </source>
</reference>
<dbReference type="Gene3D" id="1.10.10.60">
    <property type="entry name" value="Homeodomain-like"/>
    <property type="match status" value="2"/>
</dbReference>
<dbReference type="RefSeq" id="WP_229998922.1">
    <property type="nucleotide sequence ID" value="NZ_JAJJMN010000001.1"/>
</dbReference>
<dbReference type="EMBL" id="JAJJMN010000001">
    <property type="protein sequence ID" value="MCC9017246.1"/>
    <property type="molecule type" value="Genomic_DNA"/>
</dbReference>
<evidence type="ECO:0000313" key="6">
    <source>
        <dbReference type="Proteomes" id="UP001430700"/>
    </source>
</evidence>
<keyword evidence="1" id="KW-0805">Transcription regulation</keyword>
<gene>
    <name evidence="5" type="ORF">LNQ34_05600</name>
</gene>
<name>A0ABS8LXE5_9FLAO</name>
<dbReference type="Proteomes" id="UP001430700">
    <property type="component" value="Unassembled WGS sequence"/>
</dbReference>
<dbReference type="InterPro" id="IPR018060">
    <property type="entry name" value="HTH_AraC"/>
</dbReference>
<dbReference type="PROSITE" id="PS01124">
    <property type="entry name" value="HTH_ARAC_FAMILY_2"/>
    <property type="match status" value="2"/>
</dbReference>
<keyword evidence="3" id="KW-0804">Transcription</keyword>
<comment type="caution">
    <text evidence="5">The sequence shown here is derived from an EMBL/GenBank/DDBJ whole genome shotgun (WGS) entry which is preliminary data.</text>
</comment>
<organism evidence="5 6">
    <name type="scientific">Flavobacterium lipolyticum</name>
    <dbReference type="NCBI Taxonomy" id="2893754"/>
    <lineage>
        <taxon>Bacteria</taxon>
        <taxon>Pseudomonadati</taxon>
        <taxon>Bacteroidota</taxon>
        <taxon>Flavobacteriia</taxon>
        <taxon>Flavobacteriales</taxon>
        <taxon>Flavobacteriaceae</taxon>
        <taxon>Flavobacterium</taxon>
    </lineage>
</organism>